<dbReference type="InterPro" id="IPR025139">
    <property type="entry name" value="DUF4062"/>
</dbReference>
<dbReference type="RefSeq" id="WP_138834970.1">
    <property type="nucleotide sequence ID" value="NZ_VCNI01000001.1"/>
</dbReference>
<dbReference type="Pfam" id="PF13271">
    <property type="entry name" value="DUF4062"/>
    <property type="match status" value="1"/>
</dbReference>
<feature type="domain" description="DUF4062" evidence="1">
    <location>
        <begin position="4"/>
        <end position="91"/>
    </location>
</feature>
<accession>A0ABY2WR87</accession>
<dbReference type="EMBL" id="VCNI01000001">
    <property type="protein sequence ID" value="TMU57458.1"/>
    <property type="molecule type" value="Genomic_DNA"/>
</dbReference>
<reference evidence="2 3" key="1">
    <citation type="submission" date="2019-05" db="EMBL/GenBank/DDBJ databases">
        <title>Flagellimonas sp. AsT0115, sp. nov., isolated from a marine red algae, Asparagopsis taxiformis.</title>
        <authorList>
            <person name="Kim J."/>
            <person name="Jeong S.E."/>
            <person name="Jeon C.O."/>
        </authorList>
    </citation>
    <scope>NUCLEOTIDE SEQUENCE [LARGE SCALE GENOMIC DNA]</scope>
    <source>
        <strain evidence="2 3">AsT0115</strain>
    </source>
</reference>
<evidence type="ECO:0000259" key="1">
    <source>
        <dbReference type="Pfam" id="PF13271"/>
    </source>
</evidence>
<sequence length="421" mass="49561">MRKKVYISSTYKDLVSYRKSIIDMFQNKALQDEYSLIAMEGYLPEVGKKAIQVCIDDVESADVYVLILAKRYGSMVKETGLSYTEMEYDAAKKKAENNPNYKIFVFYSNEDSEENDFVELKDLENDNLQKFYDKALNENSAFIHPFSTPDNLCKQLLLTFVHNFKKLSNYSDYENAMILIDRVPQTNDFSRMLLENVSSFHFTSRNANSPKDFVERIHRMEMGDDFNKCHTSLTTISIEHEKFRKELNDKFIDGWSKGVNEFTNGYQFDNSEKLFLSIEVNVFDFKCEKKMDCLYHFLIAFLPHYLITKPEQSRNHLFIMYYTYLDKTESEVKQFETFIAKIAKAIGDNTCLTEIDELKEVSRDDTASWLKEFVKFKRIDDVEMDELLGADELENPWGPFTMKKVKKDIKDYLEEELQNKN</sequence>
<keyword evidence="3" id="KW-1185">Reference proteome</keyword>
<evidence type="ECO:0000313" key="2">
    <source>
        <dbReference type="EMBL" id="TMU57458.1"/>
    </source>
</evidence>
<dbReference type="Proteomes" id="UP000751614">
    <property type="component" value="Unassembled WGS sequence"/>
</dbReference>
<protein>
    <submittedName>
        <fullName evidence="2">DUF4062 domain-containing protein</fullName>
    </submittedName>
</protein>
<proteinExistence type="predicted"/>
<gene>
    <name evidence="2" type="ORF">FGG15_07920</name>
</gene>
<evidence type="ECO:0000313" key="3">
    <source>
        <dbReference type="Proteomes" id="UP000751614"/>
    </source>
</evidence>
<organism evidence="2 3">
    <name type="scientific">Flagellimonas algicola</name>
    <dbReference type="NCBI Taxonomy" id="2583815"/>
    <lineage>
        <taxon>Bacteria</taxon>
        <taxon>Pseudomonadati</taxon>
        <taxon>Bacteroidota</taxon>
        <taxon>Flavobacteriia</taxon>
        <taxon>Flavobacteriales</taxon>
        <taxon>Flavobacteriaceae</taxon>
        <taxon>Flagellimonas</taxon>
    </lineage>
</organism>
<comment type="caution">
    <text evidence="2">The sequence shown here is derived from an EMBL/GenBank/DDBJ whole genome shotgun (WGS) entry which is preliminary data.</text>
</comment>
<name>A0ABY2WR87_9FLAO</name>